<dbReference type="PANTHER" id="PTHR21686:SF12">
    <property type="entry name" value="DEOXYNUCLEOTIDYLTRANSFERASE TERMINAL-INTERACTING PROTEIN 2"/>
    <property type="match status" value="1"/>
</dbReference>
<dbReference type="Pfam" id="PF08698">
    <property type="entry name" value="Fcf2"/>
    <property type="match status" value="1"/>
</dbReference>
<feature type="region of interest" description="Disordered" evidence="3">
    <location>
        <begin position="16"/>
        <end position="47"/>
    </location>
</feature>
<accession>A0ABR4NLN8</accession>
<dbReference type="PANTHER" id="PTHR21686">
    <property type="entry name" value="DEOXYNUCLEOTIDYLTRANSFERASE TERMINAL-INTERACTING PROTEIN 2"/>
    <property type="match status" value="1"/>
</dbReference>
<evidence type="ECO:0000256" key="1">
    <source>
        <dbReference type="ARBA" id="ARBA00004604"/>
    </source>
</evidence>
<gene>
    <name evidence="5" type="ORF">RNJ44_02420</name>
</gene>
<evidence type="ECO:0000256" key="2">
    <source>
        <dbReference type="ARBA" id="ARBA00023242"/>
    </source>
</evidence>
<keyword evidence="6" id="KW-1185">Reference proteome</keyword>
<evidence type="ECO:0000259" key="4">
    <source>
        <dbReference type="Pfam" id="PF08698"/>
    </source>
</evidence>
<comment type="subcellular location">
    <subcellularLocation>
        <location evidence="1">Nucleus</location>
        <location evidence="1">Nucleolus</location>
    </subcellularLocation>
</comment>
<evidence type="ECO:0000313" key="5">
    <source>
        <dbReference type="EMBL" id="KAL3228475.1"/>
    </source>
</evidence>
<feature type="compositionally biased region" description="Basic and acidic residues" evidence="3">
    <location>
        <begin position="28"/>
        <end position="40"/>
    </location>
</feature>
<evidence type="ECO:0000256" key="3">
    <source>
        <dbReference type="SAM" id="MobiDB-lite"/>
    </source>
</evidence>
<proteinExistence type="predicted"/>
<dbReference type="EMBL" id="JBEVYD010000013">
    <property type="protein sequence ID" value="KAL3228475.1"/>
    <property type="molecule type" value="Genomic_DNA"/>
</dbReference>
<keyword evidence="2" id="KW-0539">Nucleus</keyword>
<feature type="region of interest" description="Disordered" evidence="3">
    <location>
        <begin position="203"/>
        <end position="225"/>
    </location>
</feature>
<sequence>MDDIDELFGLLKQVSGTSRRSGVAHGGEQVDEHGGDESHWSNDVVSVEDDGVKEREKVFLGIEKELRALPKLETGFDQLAADKEKASLIDAGKSAMEKVAQKQKKDSKSSEWFTLPRPDDKTKREVQRDMLLIKHRAALDPKRHYKKDKWKVPERFSVGTIVEDKTEFYSSRLKNKERKSTMLETLMTDDTTDKYFKRKYSEIQDKKTSGKKAHYKKMKSMRHKR</sequence>
<organism evidence="5 6">
    <name type="scientific">Nakaseomyces bracarensis</name>
    <dbReference type="NCBI Taxonomy" id="273131"/>
    <lineage>
        <taxon>Eukaryota</taxon>
        <taxon>Fungi</taxon>
        <taxon>Dikarya</taxon>
        <taxon>Ascomycota</taxon>
        <taxon>Saccharomycotina</taxon>
        <taxon>Saccharomycetes</taxon>
        <taxon>Saccharomycetales</taxon>
        <taxon>Saccharomycetaceae</taxon>
        <taxon>Nakaseomyces</taxon>
    </lineage>
</organism>
<comment type="caution">
    <text evidence="5">The sequence shown here is derived from an EMBL/GenBank/DDBJ whole genome shotgun (WGS) entry which is preliminary data.</text>
</comment>
<feature type="compositionally biased region" description="Basic residues" evidence="3">
    <location>
        <begin position="209"/>
        <end position="225"/>
    </location>
</feature>
<feature type="region of interest" description="Disordered" evidence="3">
    <location>
        <begin position="101"/>
        <end position="125"/>
    </location>
</feature>
<reference evidence="5 6" key="1">
    <citation type="submission" date="2024-05" db="EMBL/GenBank/DDBJ databases">
        <title>Long read based assembly of the Candida bracarensis genome reveals expanded adhesin content.</title>
        <authorList>
            <person name="Marcet-Houben M."/>
            <person name="Ksiezopolska E."/>
            <person name="Gabaldon T."/>
        </authorList>
    </citation>
    <scope>NUCLEOTIDE SEQUENCE [LARGE SCALE GENOMIC DNA]</scope>
    <source>
        <strain evidence="5 6">CBM6</strain>
    </source>
</reference>
<feature type="domain" description="Fcf2 pre-rRNA processing C-terminal" evidence="4">
    <location>
        <begin position="104"/>
        <end position="199"/>
    </location>
</feature>
<name>A0ABR4NLN8_9SACH</name>
<dbReference type="InterPro" id="IPR039883">
    <property type="entry name" value="Fcf2/DNTTIP2"/>
</dbReference>
<evidence type="ECO:0000313" key="6">
    <source>
        <dbReference type="Proteomes" id="UP001623330"/>
    </source>
</evidence>
<dbReference type="Proteomes" id="UP001623330">
    <property type="component" value="Unassembled WGS sequence"/>
</dbReference>
<dbReference type="InterPro" id="IPR014810">
    <property type="entry name" value="Fcf2_C"/>
</dbReference>
<protein>
    <submittedName>
        <fullName evidence="5">rRNA-processing protein FCF2</fullName>
    </submittedName>
</protein>